<evidence type="ECO:0000256" key="1">
    <source>
        <dbReference type="SAM" id="Phobius"/>
    </source>
</evidence>
<dbReference type="EMBL" id="WSES01000002">
    <property type="protein sequence ID" value="MVW59368.1"/>
    <property type="molecule type" value="Genomic_DNA"/>
</dbReference>
<reference evidence="3 4" key="1">
    <citation type="submission" date="2019-12" db="EMBL/GenBank/DDBJ databases">
        <authorList>
            <person name="Li C."/>
            <person name="Zhao J."/>
        </authorList>
    </citation>
    <scope>NUCLEOTIDE SEQUENCE [LARGE SCALE GENOMIC DNA]</scope>
    <source>
        <strain evidence="3 4">NEAU-DD11</strain>
    </source>
</reference>
<keyword evidence="4" id="KW-1185">Reference proteome</keyword>
<accession>A0A7X3FWU8</accession>
<keyword evidence="1" id="KW-1133">Transmembrane helix</keyword>
<evidence type="ECO:0000313" key="3">
    <source>
        <dbReference type="EMBL" id="MVW59368.1"/>
    </source>
</evidence>
<evidence type="ECO:0000313" key="4">
    <source>
        <dbReference type="Proteomes" id="UP000443353"/>
    </source>
</evidence>
<feature type="transmembrane region" description="Helical" evidence="1">
    <location>
        <begin position="6"/>
        <end position="25"/>
    </location>
</feature>
<dbReference type="Pfam" id="PF07811">
    <property type="entry name" value="TadE"/>
    <property type="match status" value="1"/>
</dbReference>
<sequence length="141" mass="15310">MKNQKGVALVEFALILPMLVMLLFLTTEFGRAYYQYDTITKAVRQSARYLSVRAQGTGIVNARNIIVYGNPDGTGSPRFAGLTLSNVPDPVWSTTGSYPVMNTVTVSVTGFTFVPMAGSVFGMRLNNIVFGTIQATMRSPS</sequence>
<comment type="caution">
    <text evidence="3">The sequence shown here is derived from an EMBL/GenBank/DDBJ whole genome shotgun (WGS) entry which is preliminary data.</text>
</comment>
<gene>
    <name evidence="3" type="ORF">GPY61_05455</name>
</gene>
<feature type="domain" description="TadE-like" evidence="2">
    <location>
        <begin position="6"/>
        <end position="48"/>
    </location>
</feature>
<dbReference type="RefSeq" id="WP_160407573.1">
    <property type="nucleotide sequence ID" value="NZ_WSES01000002.1"/>
</dbReference>
<keyword evidence="1" id="KW-0812">Transmembrane</keyword>
<dbReference type="AlphaFoldDB" id="A0A7X3FWU8"/>
<evidence type="ECO:0000259" key="2">
    <source>
        <dbReference type="Pfam" id="PF07811"/>
    </source>
</evidence>
<keyword evidence="1" id="KW-0472">Membrane</keyword>
<proteinExistence type="predicted"/>
<name>A0A7X3FWU8_9BURK</name>
<dbReference type="Proteomes" id="UP000443353">
    <property type="component" value="Unassembled WGS sequence"/>
</dbReference>
<organism evidence="3 4">
    <name type="scientific">Massilia cellulosiltytica</name>
    <dbReference type="NCBI Taxonomy" id="2683234"/>
    <lineage>
        <taxon>Bacteria</taxon>
        <taxon>Pseudomonadati</taxon>
        <taxon>Pseudomonadota</taxon>
        <taxon>Betaproteobacteria</taxon>
        <taxon>Burkholderiales</taxon>
        <taxon>Oxalobacteraceae</taxon>
        <taxon>Telluria group</taxon>
        <taxon>Massilia</taxon>
    </lineage>
</organism>
<dbReference type="InterPro" id="IPR012495">
    <property type="entry name" value="TadE-like_dom"/>
</dbReference>
<protein>
    <submittedName>
        <fullName evidence="3">Pilus assembly protein</fullName>
    </submittedName>
</protein>